<dbReference type="GO" id="GO:0008233">
    <property type="term" value="F:peptidase activity"/>
    <property type="evidence" value="ECO:0007669"/>
    <property type="project" value="UniProtKB-KW"/>
</dbReference>
<dbReference type="SUPFAM" id="SSF46458">
    <property type="entry name" value="Globin-like"/>
    <property type="match status" value="1"/>
</dbReference>
<dbReference type="InterPro" id="IPR012292">
    <property type="entry name" value="Globin/Proto"/>
</dbReference>
<dbReference type="InterPro" id="IPR009050">
    <property type="entry name" value="Globin-like_sf"/>
</dbReference>
<sequence>MTLYLELGGRQTLENGLARLCSRLRLDPVLGPHARELEGQGRSDLCEFLAYLLGGAPVYEGTSVRTLLSPLCDCDETFDHLVDHLVTVLIGRTGDPRHEVELRLRLEYVRPMVLPAFSGRDGADFDQDLSTGHDGAARRRRRGGRRH</sequence>
<name>A0ABW4K0E6_9HYPH</name>
<organism evidence="2 3">
    <name type="scientific">Roseibium aestuarii</name>
    <dbReference type="NCBI Taxonomy" id="2600299"/>
    <lineage>
        <taxon>Bacteria</taxon>
        <taxon>Pseudomonadati</taxon>
        <taxon>Pseudomonadota</taxon>
        <taxon>Alphaproteobacteria</taxon>
        <taxon>Hyphomicrobiales</taxon>
        <taxon>Stappiaceae</taxon>
        <taxon>Roseibium</taxon>
    </lineage>
</organism>
<keyword evidence="3" id="KW-1185">Reference proteome</keyword>
<dbReference type="GO" id="GO:0006508">
    <property type="term" value="P:proteolysis"/>
    <property type="evidence" value="ECO:0007669"/>
    <property type="project" value="UniProtKB-KW"/>
</dbReference>
<dbReference type="Proteomes" id="UP001597327">
    <property type="component" value="Unassembled WGS sequence"/>
</dbReference>
<comment type="caution">
    <text evidence="2">The sequence shown here is derived from an EMBL/GenBank/DDBJ whole genome shotgun (WGS) entry which is preliminary data.</text>
</comment>
<feature type="region of interest" description="Disordered" evidence="1">
    <location>
        <begin position="125"/>
        <end position="147"/>
    </location>
</feature>
<proteinExistence type="predicted"/>
<evidence type="ECO:0000256" key="1">
    <source>
        <dbReference type="SAM" id="MobiDB-lite"/>
    </source>
</evidence>
<dbReference type="EMBL" id="JBHUFA010000012">
    <property type="protein sequence ID" value="MFD1696873.1"/>
    <property type="molecule type" value="Genomic_DNA"/>
</dbReference>
<evidence type="ECO:0000313" key="2">
    <source>
        <dbReference type="EMBL" id="MFD1696873.1"/>
    </source>
</evidence>
<evidence type="ECO:0000313" key="3">
    <source>
        <dbReference type="Proteomes" id="UP001597327"/>
    </source>
</evidence>
<protein>
    <submittedName>
        <fullName evidence="2">Clp protease ClpP</fullName>
    </submittedName>
</protein>
<reference evidence="3" key="1">
    <citation type="journal article" date="2019" name="Int. J. Syst. Evol. Microbiol.">
        <title>The Global Catalogue of Microorganisms (GCM) 10K type strain sequencing project: providing services to taxonomists for standard genome sequencing and annotation.</title>
        <authorList>
            <consortium name="The Broad Institute Genomics Platform"/>
            <consortium name="The Broad Institute Genome Sequencing Center for Infectious Disease"/>
            <person name="Wu L."/>
            <person name="Ma J."/>
        </authorList>
    </citation>
    <scope>NUCLEOTIDE SEQUENCE [LARGE SCALE GENOMIC DNA]</scope>
    <source>
        <strain evidence="3">JCM 3369</strain>
    </source>
</reference>
<dbReference type="Gene3D" id="1.10.490.10">
    <property type="entry name" value="Globins"/>
    <property type="match status" value="1"/>
</dbReference>
<dbReference type="RefSeq" id="WP_149892322.1">
    <property type="nucleotide sequence ID" value="NZ_JBHUFA010000012.1"/>
</dbReference>
<keyword evidence="2" id="KW-0645">Protease</keyword>
<keyword evidence="2" id="KW-0378">Hydrolase</keyword>
<accession>A0ABW4K0E6</accession>
<feature type="compositionally biased region" description="Basic residues" evidence="1">
    <location>
        <begin position="138"/>
        <end position="147"/>
    </location>
</feature>
<gene>
    <name evidence="2" type="ORF">ACFSC7_15245</name>
</gene>